<evidence type="ECO:0008006" key="4">
    <source>
        <dbReference type="Google" id="ProtNLM"/>
    </source>
</evidence>
<dbReference type="OrthoDB" id="3142841at2759"/>
<keyword evidence="1" id="KW-0472">Membrane</keyword>
<dbReference type="AlphaFoldDB" id="A0A0D7B8I0"/>
<feature type="transmembrane region" description="Helical" evidence="1">
    <location>
        <begin position="168"/>
        <end position="188"/>
    </location>
</feature>
<feature type="transmembrane region" description="Helical" evidence="1">
    <location>
        <begin position="114"/>
        <end position="130"/>
    </location>
</feature>
<evidence type="ECO:0000313" key="3">
    <source>
        <dbReference type="Proteomes" id="UP000054007"/>
    </source>
</evidence>
<feature type="transmembrane region" description="Helical" evidence="1">
    <location>
        <begin position="269"/>
        <end position="287"/>
    </location>
</feature>
<keyword evidence="3" id="KW-1185">Reference proteome</keyword>
<dbReference type="InterPro" id="IPR052979">
    <property type="entry name" value="Adenylate-forming_domain"/>
</dbReference>
<feature type="transmembrane region" description="Helical" evidence="1">
    <location>
        <begin position="231"/>
        <end position="248"/>
    </location>
</feature>
<keyword evidence="1" id="KW-1133">Transmembrane helix</keyword>
<keyword evidence="1" id="KW-0812">Transmembrane</keyword>
<sequence>MAITSLVSQSNAQRKSDSMLHNQQPLAAYNVPVAGYSDPALEKRLVADEPGSNLSLSPAELALIRYSPSKRISSLVKFRLWFNAYKRLWTVCILLNLVVLVCAATDTWTYPRQYTGAFILGNLLVAVLVRTELFTRALYTSLAVLFAQWPPLWFRLGISSTLQHLGGIHSGCSTAAVAWLIFKAVLLFNADGIHAATLAFGIITTVCIGAALVFALPWVRNNHHNVFERNHRLFGWFGLIFTWVFVVLEDSWDVVRQNYYPSHLIHQQDFWFCLFMTAFIIMPWVTVRRVPVEITIPSPKVAIIKFKRGMQQGLLARISLGPLWEYHAFGIISEGPDANEHYLIAGVQGDFTRGLVDNPPTHVWTRELKFPAIGYTSRLYRRGIRVCTGTGLGASLSTCIQNDGWYLIWMGSDQEKTFGPVVAGLIDKHLVRKNRATLWDSKARGTRPDSVRLVTEVFHAWGAEVVMITSNAKGNKELMEGLTDAGIPCFGTLWDF</sequence>
<dbReference type="PANTHER" id="PTHR33927">
    <property type="entry name" value="TRANSMEMBRANE PROTEIN"/>
    <property type="match status" value="1"/>
</dbReference>
<feature type="transmembrane region" description="Helical" evidence="1">
    <location>
        <begin position="88"/>
        <end position="108"/>
    </location>
</feature>
<name>A0A0D7B8I0_9AGAR</name>
<dbReference type="Proteomes" id="UP000054007">
    <property type="component" value="Unassembled WGS sequence"/>
</dbReference>
<protein>
    <recommendedName>
        <fullName evidence="4">Non-ribosomal peptide synthetase</fullName>
    </recommendedName>
</protein>
<evidence type="ECO:0000313" key="2">
    <source>
        <dbReference type="EMBL" id="KIY65821.1"/>
    </source>
</evidence>
<dbReference type="STRING" id="1314674.A0A0D7B8I0"/>
<dbReference type="EMBL" id="KN880576">
    <property type="protein sequence ID" value="KIY65821.1"/>
    <property type="molecule type" value="Genomic_DNA"/>
</dbReference>
<feature type="transmembrane region" description="Helical" evidence="1">
    <location>
        <begin position="195"/>
        <end position="219"/>
    </location>
</feature>
<organism evidence="2 3">
    <name type="scientific">Cylindrobasidium torrendii FP15055 ss-10</name>
    <dbReference type="NCBI Taxonomy" id="1314674"/>
    <lineage>
        <taxon>Eukaryota</taxon>
        <taxon>Fungi</taxon>
        <taxon>Dikarya</taxon>
        <taxon>Basidiomycota</taxon>
        <taxon>Agaricomycotina</taxon>
        <taxon>Agaricomycetes</taxon>
        <taxon>Agaricomycetidae</taxon>
        <taxon>Agaricales</taxon>
        <taxon>Marasmiineae</taxon>
        <taxon>Physalacriaceae</taxon>
        <taxon>Cylindrobasidium</taxon>
    </lineage>
</organism>
<dbReference type="PANTHER" id="PTHR33927:SF1">
    <property type="entry name" value="TRANSMEMBRANE PROTEIN"/>
    <property type="match status" value="1"/>
</dbReference>
<gene>
    <name evidence="2" type="ORF">CYLTODRAFT_424016</name>
</gene>
<feature type="transmembrane region" description="Helical" evidence="1">
    <location>
        <begin position="137"/>
        <end position="156"/>
    </location>
</feature>
<evidence type="ECO:0000256" key="1">
    <source>
        <dbReference type="SAM" id="Phobius"/>
    </source>
</evidence>
<reference evidence="2 3" key="1">
    <citation type="journal article" date="2015" name="Fungal Genet. Biol.">
        <title>Evolution of novel wood decay mechanisms in Agaricales revealed by the genome sequences of Fistulina hepatica and Cylindrobasidium torrendii.</title>
        <authorList>
            <person name="Floudas D."/>
            <person name="Held B.W."/>
            <person name="Riley R."/>
            <person name="Nagy L.G."/>
            <person name="Koehler G."/>
            <person name="Ransdell A.S."/>
            <person name="Younus H."/>
            <person name="Chow J."/>
            <person name="Chiniquy J."/>
            <person name="Lipzen A."/>
            <person name="Tritt A."/>
            <person name="Sun H."/>
            <person name="Haridas S."/>
            <person name="LaButti K."/>
            <person name="Ohm R.A."/>
            <person name="Kues U."/>
            <person name="Blanchette R.A."/>
            <person name="Grigoriev I.V."/>
            <person name="Minto R.E."/>
            <person name="Hibbett D.S."/>
        </authorList>
    </citation>
    <scope>NUCLEOTIDE SEQUENCE [LARGE SCALE GENOMIC DNA]</scope>
    <source>
        <strain evidence="2 3">FP15055 ss-10</strain>
    </source>
</reference>
<proteinExistence type="predicted"/>
<accession>A0A0D7B8I0</accession>